<gene>
    <name evidence="2" type="ORF">PoB_002846200</name>
</gene>
<feature type="compositionally biased region" description="Basic and acidic residues" evidence="1">
    <location>
        <begin position="39"/>
        <end position="52"/>
    </location>
</feature>
<evidence type="ECO:0000256" key="1">
    <source>
        <dbReference type="SAM" id="MobiDB-lite"/>
    </source>
</evidence>
<evidence type="ECO:0000313" key="3">
    <source>
        <dbReference type="Proteomes" id="UP000735302"/>
    </source>
</evidence>
<organism evidence="2 3">
    <name type="scientific">Plakobranchus ocellatus</name>
    <dbReference type="NCBI Taxonomy" id="259542"/>
    <lineage>
        <taxon>Eukaryota</taxon>
        <taxon>Metazoa</taxon>
        <taxon>Spiralia</taxon>
        <taxon>Lophotrochozoa</taxon>
        <taxon>Mollusca</taxon>
        <taxon>Gastropoda</taxon>
        <taxon>Heterobranchia</taxon>
        <taxon>Euthyneura</taxon>
        <taxon>Panpulmonata</taxon>
        <taxon>Sacoglossa</taxon>
        <taxon>Placobranchoidea</taxon>
        <taxon>Plakobranchidae</taxon>
        <taxon>Plakobranchus</taxon>
    </lineage>
</organism>
<evidence type="ECO:0000313" key="2">
    <source>
        <dbReference type="EMBL" id="GFO01957.1"/>
    </source>
</evidence>
<comment type="caution">
    <text evidence="2">The sequence shown here is derived from an EMBL/GenBank/DDBJ whole genome shotgun (WGS) entry which is preliminary data.</text>
</comment>
<keyword evidence="3" id="KW-1185">Reference proteome</keyword>
<proteinExistence type="predicted"/>
<name>A0AAV4A3R7_9GAST</name>
<feature type="region of interest" description="Disordered" evidence="1">
    <location>
        <begin position="1"/>
        <end position="65"/>
    </location>
</feature>
<protein>
    <submittedName>
        <fullName evidence="2">Uncharacterized protein</fullName>
    </submittedName>
</protein>
<dbReference type="AlphaFoldDB" id="A0AAV4A3R7"/>
<feature type="compositionally biased region" description="Polar residues" evidence="1">
    <location>
        <begin position="7"/>
        <end position="21"/>
    </location>
</feature>
<dbReference type="Proteomes" id="UP000735302">
    <property type="component" value="Unassembled WGS sequence"/>
</dbReference>
<reference evidence="2 3" key="1">
    <citation type="journal article" date="2021" name="Elife">
        <title>Chloroplast acquisition without the gene transfer in kleptoplastic sea slugs, Plakobranchus ocellatus.</title>
        <authorList>
            <person name="Maeda T."/>
            <person name="Takahashi S."/>
            <person name="Yoshida T."/>
            <person name="Shimamura S."/>
            <person name="Takaki Y."/>
            <person name="Nagai Y."/>
            <person name="Toyoda A."/>
            <person name="Suzuki Y."/>
            <person name="Arimoto A."/>
            <person name="Ishii H."/>
            <person name="Satoh N."/>
            <person name="Nishiyama T."/>
            <person name="Hasebe M."/>
            <person name="Maruyama T."/>
            <person name="Minagawa J."/>
            <person name="Obokata J."/>
            <person name="Shigenobu S."/>
        </authorList>
    </citation>
    <scope>NUCLEOTIDE SEQUENCE [LARGE SCALE GENOMIC DNA]</scope>
</reference>
<dbReference type="EMBL" id="BLXT01003551">
    <property type="protein sequence ID" value="GFO01957.1"/>
    <property type="molecule type" value="Genomic_DNA"/>
</dbReference>
<accession>A0AAV4A3R7</accession>
<sequence length="146" mass="16419">MREHAYHTSQTTLADTASPQQRDLRLSGPPSGRGAGDGARIRDRRVPGDLRTDSLATVPPTPRTEKIKRFNNRDSVDWDNKRISSQGGKENRNKVMSSGRTYLEKVKEVPFQSKSLSDSAHWGQQFGLPTVQQPTCLVSHDMSRRF</sequence>